<gene>
    <name evidence="1" type="ORF">SAMN05216241_11043</name>
</gene>
<dbReference type="InterPro" id="IPR025255">
    <property type="entry name" value="DUF4202"/>
</dbReference>
<dbReference type="Pfam" id="PF13875">
    <property type="entry name" value="DUF4202"/>
    <property type="match status" value="1"/>
</dbReference>
<proteinExistence type="predicted"/>
<dbReference type="OrthoDB" id="9799165at2"/>
<evidence type="ECO:0008006" key="3">
    <source>
        <dbReference type="Google" id="ProtNLM"/>
    </source>
</evidence>
<organism evidence="1 2">
    <name type="scientific">Limimonas halophila</name>
    <dbReference type="NCBI Taxonomy" id="1082479"/>
    <lineage>
        <taxon>Bacteria</taxon>
        <taxon>Pseudomonadati</taxon>
        <taxon>Pseudomonadota</taxon>
        <taxon>Alphaproteobacteria</taxon>
        <taxon>Rhodospirillales</taxon>
        <taxon>Rhodovibrionaceae</taxon>
        <taxon>Limimonas</taxon>
    </lineage>
</organism>
<sequence length="194" mass="21713">MTGDVNTAIAALDAANAEDPRTVTVDGESWPAELLYARRMRAWLDRLYPDASDALRLAASAQHVRRWEIPRGDYPEGRDGYLRWRTHLKRHHAKVAAAILADAECDDATIRRVQTLVRKQGIKTDPETQALEDVIGVVFLDSYAADFVEKHDEAKVVRILAKTWAKMSETGREAALTLDLPPRVRTLVERAVSG</sequence>
<dbReference type="PANTHER" id="PTHR41729">
    <property type="entry name" value="GLUTAMYL-TRNA SYNTHETASE"/>
    <property type="match status" value="1"/>
</dbReference>
<dbReference type="AlphaFoldDB" id="A0A1G7TR79"/>
<dbReference type="PANTHER" id="PTHR41729:SF1">
    <property type="entry name" value="GLUTAMYL-TRNA SYNTHETASE"/>
    <property type="match status" value="1"/>
</dbReference>
<accession>A0A1G7TR79</accession>
<keyword evidence="2" id="KW-1185">Reference proteome</keyword>
<name>A0A1G7TR79_9PROT</name>
<reference evidence="1 2" key="1">
    <citation type="submission" date="2016-10" db="EMBL/GenBank/DDBJ databases">
        <authorList>
            <person name="de Groot N.N."/>
        </authorList>
    </citation>
    <scope>NUCLEOTIDE SEQUENCE [LARGE SCALE GENOMIC DNA]</scope>
    <source>
        <strain evidence="1 2">DSM 25584</strain>
    </source>
</reference>
<evidence type="ECO:0000313" key="1">
    <source>
        <dbReference type="EMBL" id="SDG37785.1"/>
    </source>
</evidence>
<dbReference type="EMBL" id="FNCE01000010">
    <property type="protein sequence ID" value="SDG37785.1"/>
    <property type="molecule type" value="Genomic_DNA"/>
</dbReference>
<evidence type="ECO:0000313" key="2">
    <source>
        <dbReference type="Proteomes" id="UP000199415"/>
    </source>
</evidence>
<dbReference type="STRING" id="1082479.SAMN05216241_11043"/>
<dbReference type="Proteomes" id="UP000199415">
    <property type="component" value="Unassembled WGS sequence"/>
</dbReference>
<dbReference type="RefSeq" id="WP_090021159.1">
    <property type="nucleotide sequence ID" value="NZ_FNCE01000010.1"/>
</dbReference>
<protein>
    <recommendedName>
        <fullName evidence="3">DUF4202 domain-containing protein</fullName>
    </recommendedName>
</protein>